<organism evidence="2 3">
    <name type="scientific">Streptomyces wuyuanensis</name>
    <dbReference type="NCBI Taxonomy" id="1196353"/>
    <lineage>
        <taxon>Bacteria</taxon>
        <taxon>Bacillati</taxon>
        <taxon>Actinomycetota</taxon>
        <taxon>Actinomycetes</taxon>
        <taxon>Kitasatosporales</taxon>
        <taxon>Streptomycetaceae</taxon>
        <taxon>Streptomyces</taxon>
    </lineage>
</organism>
<name>A0A1G9YIU3_9ACTN</name>
<dbReference type="AlphaFoldDB" id="A0A1G9YIU3"/>
<evidence type="ECO:0000256" key="1">
    <source>
        <dbReference type="SAM" id="MobiDB-lite"/>
    </source>
</evidence>
<evidence type="ECO:0000313" key="2">
    <source>
        <dbReference type="EMBL" id="SDN08403.1"/>
    </source>
</evidence>
<gene>
    <name evidence="2" type="ORF">SAMN05444921_118149</name>
</gene>
<sequence>MTTRGGEVVPRTVPPKAREATSESPVCHVRTSSAVADPAAQADLVAERRGS</sequence>
<protein>
    <submittedName>
        <fullName evidence="2">Uncharacterized protein</fullName>
    </submittedName>
</protein>
<proteinExistence type="predicted"/>
<reference evidence="3" key="1">
    <citation type="submission" date="2016-10" db="EMBL/GenBank/DDBJ databases">
        <authorList>
            <person name="Varghese N."/>
            <person name="Submissions S."/>
        </authorList>
    </citation>
    <scope>NUCLEOTIDE SEQUENCE [LARGE SCALE GENOMIC DNA]</scope>
    <source>
        <strain evidence="3">CGMCC 4.7042</strain>
    </source>
</reference>
<keyword evidence="3" id="KW-1185">Reference proteome</keyword>
<evidence type="ECO:0000313" key="3">
    <source>
        <dbReference type="Proteomes" id="UP000199063"/>
    </source>
</evidence>
<dbReference type="STRING" id="1196353.SAMN05444921_118149"/>
<feature type="region of interest" description="Disordered" evidence="1">
    <location>
        <begin position="1"/>
        <end position="51"/>
    </location>
</feature>
<dbReference type="Proteomes" id="UP000199063">
    <property type="component" value="Unassembled WGS sequence"/>
</dbReference>
<dbReference type="EMBL" id="FNHI01000018">
    <property type="protein sequence ID" value="SDN08403.1"/>
    <property type="molecule type" value="Genomic_DNA"/>
</dbReference>
<accession>A0A1G9YIU3</accession>